<dbReference type="AlphaFoldDB" id="A0A1B9C221"/>
<feature type="region of interest" description="Disordered" evidence="1">
    <location>
        <begin position="103"/>
        <end position="123"/>
    </location>
</feature>
<sequence>MATQYTTVLRLRMLPEDYAAVKAKAEAYRQPLSAFARNAICGIPMVCHLDEDAVEMLVRLGGLLLKHSKDSDKAGWSREDRNAFLDLSHRLLGIASRIEESLPVDDGAAPGRVAPGDGEDAQC</sequence>
<protein>
    <submittedName>
        <fullName evidence="2">Uncharacterized protein</fullName>
    </submittedName>
</protein>
<organism evidence="2 3">
    <name type="scientific">Acidithiobacillus ferrivorans</name>
    <dbReference type="NCBI Taxonomy" id="160808"/>
    <lineage>
        <taxon>Bacteria</taxon>
        <taxon>Pseudomonadati</taxon>
        <taxon>Pseudomonadota</taxon>
        <taxon>Acidithiobacillia</taxon>
        <taxon>Acidithiobacillales</taxon>
        <taxon>Acidithiobacillaceae</taxon>
        <taxon>Acidithiobacillus</taxon>
    </lineage>
</organism>
<dbReference type="Pfam" id="PF21983">
    <property type="entry name" value="NikA-like"/>
    <property type="match status" value="1"/>
</dbReference>
<evidence type="ECO:0000313" key="2">
    <source>
        <dbReference type="EMBL" id="OCB04001.1"/>
    </source>
</evidence>
<accession>A0A1B9C221</accession>
<evidence type="ECO:0000313" key="3">
    <source>
        <dbReference type="Proteomes" id="UP000093129"/>
    </source>
</evidence>
<gene>
    <name evidence="2" type="ORF">BBC27_00155</name>
</gene>
<reference evidence="2 3" key="1">
    <citation type="submission" date="2016-07" db="EMBL/GenBank/DDBJ databases">
        <title>Draft genome of a psychrotolerant acidophile Acidithiobacillus ferrivorans strain YL15.</title>
        <authorList>
            <person name="Peng T."/>
            <person name="Ma L."/>
            <person name="Nan M."/>
            <person name="An N."/>
            <person name="Wang M."/>
            <person name="Qiu G."/>
            <person name="Zeng W."/>
        </authorList>
    </citation>
    <scope>NUCLEOTIDE SEQUENCE [LARGE SCALE GENOMIC DNA]</scope>
    <source>
        <strain evidence="2 3">YL15</strain>
    </source>
</reference>
<evidence type="ECO:0000256" key="1">
    <source>
        <dbReference type="SAM" id="MobiDB-lite"/>
    </source>
</evidence>
<proteinExistence type="predicted"/>
<dbReference type="Proteomes" id="UP000093129">
    <property type="component" value="Unassembled WGS sequence"/>
</dbReference>
<dbReference type="InterPro" id="IPR053842">
    <property type="entry name" value="NikA-like"/>
</dbReference>
<dbReference type="RefSeq" id="WP_065412441.1">
    <property type="nucleotide sequence ID" value="NZ_MASQ01000013.1"/>
</dbReference>
<comment type="caution">
    <text evidence="2">The sequence shown here is derived from an EMBL/GenBank/DDBJ whole genome shotgun (WGS) entry which is preliminary data.</text>
</comment>
<dbReference type="EMBL" id="MASQ01000013">
    <property type="protein sequence ID" value="OCB04001.1"/>
    <property type="molecule type" value="Genomic_DNA"/>
</dbReference>
<name>A0A1B9C221_9PROT</name>